<gene>
    <name evidence="5" type="ORF">H8S76_07985</name>
</gene>
<keyword evidence="6" id="KW-1185">Reference proteome</keyword>
<organism evidence="5 6">
    <name type="scientific">Blautia celeris</name>
    <dbReference type="NCBI Taxonomy" id="2763026"/>
    <lineage>
        <taxon>Bacteria</taxon>
        <taxon>Bacillati</taxon>
        <taxon>Bacillota</taxon>
        <taxon>Clostridia</taxon>
        <taxon>Lachnospirales</taxon>
        <taxon>Lachnospiraceae</taxon>
        <taxon>Blautia</taxon>
    </lineage>
</organism>
<protein>
    <submittedName>
        <fullName evidence="5">FadR family transcriptional regulator</fullName>
    </submittedName>
</protein>
<dbReference type="PROSITE" id="PS50949">
    <property type="entry name" value="HTH_GNTR"/>
    <property type="match status" value="1"/>
</dbReference>
<sequence length="230" mass="26584">MEMAQKRLSDRVADSILSMIVVDKKFKPGDKLPNENEFSEILQVSRTTLREAFRILAAGRVVEIRRGRGTYVREDFADPSMDALSDLTAARVDAGDLYEMRLIFEPEAAYYAARRATDRELERILELGEQIEELILEGRDRRAVEQEFHKAIARATHNEFMNRLMPILFSAIDKGVSLSREKREAEENTVSDHRMLMQFLQSRNAEGARYAMKIHMMHAIEQLDIPKDRP</sequence>
<comment type="caution">
    <text evidence="5">The sequence shown here is derived from an EMBL/GenBank/DDBJ whole genome shotgun (WGS) entry which is preliminary data.</text>
</comment>
<dbReference type="Gene3D" id="1.10.10.10">
    <property type="entry name" value="Winged helix-like DNA-binding domain superfamily/Winged helix DNA-binding domain"/>
    <property type="match status" value="1"/>
</dbReference>
<dbReference type="Proteomes" id="UP000654573">
    <property type="component" value="Unassembled WGS sequence"/>
</dbReference>
<evidence type="ECO:0000313" key="6">
    <source>
        <dbReference type="Proteomes" id="UP000654573"/>
    </source>
</evidence>
<dbReference type="PANTHER" id="PTHR43537:SF5">
    <property type="entry name" value="UXU OPERON TRANSCRIPTIONAL REGULATOR"/>
    <property type="match status" value="1"/>
</dbReference>
<dbReference type="SMART" id="SM00345">
    <property type="entry name" value="HTH_GNTR"/>
    <property type="match status" value="1"/>
</dbReference>
<feature type="domain" description="HTH gntR-type" evidence="4">
    <location>
        <begin position="6"/>
        <end position="75"/>
    </location>
</feature>
<dbReference type="InterPro" id="IPR036390">
    <property type="entry name" value="WH_DNA-bd_sf"/>
</dbReference>
<name>A0ABR7FAH8_9FIRM</name>
<dbReference type="InterPro" id="IPR036388">
    <property type="entry name" value="WH-like_DNA-bd_sf"/>
</dbReference>
<dbReference type="SUPFAM" id="SSF46785">
    <property type="entry name" value="Winged helix' DNA-binding domain"/>
    <property type="match status" value="1"/>
</dbReference>
<dbReference type="Pfam" id="PF07729">
    <property type="entry name" value="FCD"/>
    <property type="match status" value="1"/>
</dbReference>
<keyword evidence="1" id="KW-0805">Transcription regulation</keyword>
<dbReference type="PRINTS" id="PR00035">
    <property type="entry name" value="HTHGNTR"/>
</dbReference>
<evidence type="ECO:0000256" key="1">
    <source>
        <dbReference type="ARBA" id="ARBA00023015"/>
    </source>
</evidence>
<dbReference type="PANTHER" id="PTHR43537">
    <property type="entry name" value="TRANSCRIPTIONAL REGULATOR, GNTR FAMILY"/>
    <property type="match status" value="1"/>
</dbReference>
<evidence type="ECO:0000313" key="5">
    <source>
        <dbReference type="EMBL" id="MBC5672188.1"/>
    </source>
</evidence>
<accession>A0ABR7FAH8</accession>
<dbReference type="InterPro" id="IPR000524">
    <property type="entry name" value="Tscrpt_reg_HTH_GntR"/>
</dbReference>
<dbReference type="InterPro" id="IPR011711">
    <property type="entry name" value="GntR_C"/>
</dbReference>
<dbReference type="SUPFAM" id="SSF48008">
    <property type="entry name" value="GntR ligand-binding domain-like"/>
    <property type="match status" value="1"/>
</dbReference>
<reference evidence="5 6" key="1">
    <citation type="submission" date="2020-08" db="EMBL/GenBank/DDBJ databases">
        <title>Genome public.</title>
        <authorList>
            <person name="Liu C."/>
            <person name="Sun Q."/>
        </authorList>
    </citation>
    <scope>NUCLEOTIDE SEQUENCE [LARGE SCALE GENOMIC DNA]</scope>
    <source>
        <strain evidence="5 6">NSJ-34</strain>
    </source>
</reference>
<evidence type="ECO:0000259" key="4">
    <source>
        <dbReference type="PROSITE" id="PS50949"/>
    </source>
</evidence>
<dbReference type="Gene3D" id="1.20.120.530">
    <property type="entry name" value="GntR ligand-binding domain-like"/>
    <property type="match status" value="1"/>
</dbReference>
<dbReference type="Pfam" id="PF00392">
    <property type="entry name" value="GntR"/>
    <property type="match status" value="1"/>
</dbReference>
<dbReference type="EMBL" id="JACOOU010000002">
    <property type="protein sequence ID" value="MBC5672188.1"/>
    <property type="molecule type" value="Genomic_DNA"/>
</dbReference>
<dbReference type="InterPro" id="IPR008920">
    <property type="entry name" value="TF_FadR/GntR_C"/>
</dbReference>
<dbReference type="SMART" id="SM00895">
    <property type="entry name" value="FCD"/>
    <property type="match status" value="1"/>
</dbReference>
<dbReference type="CDD" id="cd07377">
    <property type="entry name" value="WHTH_GntR"/>
    <property type="match status" value="1"/>
</dbReference>
<keyword evidence="3" id="KW-0804">Transcription</keyword>
<keyword evidence="2" id="KW-0238">DNA-binding</keyword>
<proteinExistence type="predicted"/>
<evidence type="ECO:0000256" key="2">
    <source>
        <dbReference type="ARBA" id="ARBA00023125"/>
    </source>
</evidence>
<evidence type="ECO:0000256" key="3">
    <source>
        <dbReference type="ARBA" id="ARBA00023163"/>
    </source>
</evidence>